<accession>A0ABV8R3L3</accession>
<name>A0ABV8R3L3_9MICC</name>
<evidence type="ECO:0008006" key="3">
    <source>
        <dbReference type="Google" id="ProtNLM"/>
    </source>
</evidence>
<gene>
    <name evidence="1" type="ORF">ACFOW9_14080</name>
</gene>
<keyword evidence="2" id="KW-1185">Reference proteome</keyword>
<evidence type="ECO:0000313" key="2">
    <source>
        <dbReference type="Proteomes" id="UP001595773"/>
    </source>
</evidence>
<comment type="caution">
    <text evidence="1">The sequence shown here is derived from an EMBL/GenBank/DDBJ whole genome shotgun (WGS) entry which is preliminary data.</text>
</comment>
<reference evidence="2" key="1">
    <citation type="journal article" date="2019" name="Int. J. Syst. Evol. Microbiol.">
        <title>The Global Catalogue of Microorganisms (GCM) 10K type strain sequencing project: providing services to taxonomists for standard genome sequencing and annotation.</title>
        <authorList>
            <consortium name="The Broad Institute Genomics Platform"/>
            <consortium name="The Broad Institute Genome Sequencing Center for Infectious Disease"/>
            <person name="Wu L."/>
            <person name="Ma J."/>
        </authorList>
    </citation>
    <scope>NUCLEOTIDE SEQUENCE [LARGE SCALE GENOMIC DNA]</scope>
    <source>
        <strain evidence="2">CGMCC 1.10698</strain>
    </source>
</reference>
<sequence>MSYVWEIRARVQFEGDSHVMEDSCGFFGRHAWVIDGATPLLEQIGLPASSDPQWLAQTLSLAFATAALHAADSRSLLASALEAIDAAAIPLVGHEITRFPSAAVSVLTLTDDGVEVAGLADCTVVVGTLEGGVHMVRAEAADARVDLEAARRTVDAPERHRLLRRDRELRNTPGNLWVARREARAADHAHVERFGMPEIVVLASDGAWRAVDLGLVSGPEEFLQRTSSTLGALNLMHELRRKQADIGEVSDDATVLTLAPIPVQALIPSP</sequence>
<dbReference type="InterPro" id="IPR036457">
    <property type="entry name" value="PPM-type-like_dom_sf"/>
</dbReference>
<dbReference type="Gene3D" id="3.60.40.10">
    <property type="entry name" value="PPM-type phosphatase domain"/>
    <property type="match status" value="1"/>
</dbReference>
<dbReference type="Proteomes" id="UP001595773">
    <property type="component" value="Unassembled WGS sequence"/>
</dbReference>
<dbReference type="EMBL" id="JBHSCQ010000022">
    <property type="protein sequence ID" value="MFC4266733.1"/>
    <property type="molecule type" value="Genomic_DNA"/>
</dbReference>
<dbReference type="RefSeq" id="WP_230066031.1">
    <property type="nucleotide sequence ID" value="NZ_BAABLL010000010.1"/>
</dbReference>
<protein>
    <recommendedName>
        <fullName evidence="3">PPM-type phosphatase domain-containing protein</fullName>
    </recommendedName>
</protein>
<evidence type="ECO:0000313" key="1">
    <source>
        <dbReference type="EMBL" id="MFC4266733.1"/>
    </source>
</evidence>
<proteinExistence type="predicted"/>
<dbReference type="SUPFAM" id="SSF81606">
    <property type="entry name" value="PP2C-like"/>
    <property type="match status" value="1"/>
</dbReference>
<organism evidence="1 2">
    <name type="scientific">Arthrobacter cryoconiti</name>
    <dbReference type="NCBI Taxonomy" id="748907"/>
    <lineage>
        <taxon>Bacteria</taxon>
        <taxon>Bacillati</taxon>
        <taxon>Actinomycetota</taxon>
        <taxon>Actinomycetes</taxon>
        <taxon>Micrococcales</taxon>
        <taxon>Micrococcaceae</taxon>
        <taxon>Arthrobacter</taxon>
    </lineage>
</organism>